<dbReference type="GO" id="GO:0032259">
    <property type="term" value="P:methylation"/>
    <property type="evidence" value="ECO:0007669"/>
    <property type="project" value="UniProtKB-KW"/>
</dbReference>
<dbReference type="GO" id="GO:0008171">
    <property type="term" value="F:O-methyltransferase activity"/>
    <property type="evidence" value="ECO:0007669"/>
    <property type="project" value="InterPro"/>
</dbReference>
<dbReference type="SUPFAM" id="SSF46785">
    <property type="entry name" value="Winged helix' DNA-binding domain"/>
    <property type="match status" value="1"/>
</dbReference>
<dbReference type="Proteomes" id="UP000605361">
    <property type="component" value="Unassembled WGS sequence"/>
</dbReference>
<keyword evidence="8" id="KW-1185">Reference proteome</keyword>
<name>A0A931A4X9_9ACTN</name>
<dbReference type="InterPro" id="IPR029063">
    <property type="entry name" value="SAM-dependent_MTases_sf"/>
</dbReference>
<dbReference type="Gene3D" id="1.10.287.1350">
    <property type="match status" value="1"/>
</dbReference>
<accession>A0A931A4X9</accession>
<keyword evidence="3" id="KW-0949">S-adenosyl-L-methionine</keyword>
<evidence type="ECO:0000256" key="1">
    <source>
        <dbReference type="ARBA" id="ARBA00022603"/>
    </source>
</evidence>
<evidence type="ECO:0000256" key="2">
    <source>
        <dbReference type="ARBA" id="ARBA00022679"/>
    </source>
</evidence>
<dbReference type="InterPro" id="IPR001077">
    <property type="entry name" value="COMT_C"/>
</dbReference>
<keyword evidence="2" id="KW-0808">Transferase</keyword>
<protein>
    <submittedName>
        <fullName evidence="7">Methyltransferase</fullName>
    </submittedName>
</protein>
<feature type="active site" description="Proton acceptor" evidence="4">
    <location>
        <position position="243"/>
    </location>
</feature>
<evidence type="ECO:0000259" key="5">
    <source>
        <dbReference type="Pfam" id="PF00891"/>
    </source>
</evidence>
<dbReference type="SUPFAM" id="SSF53335">
    <property type="entry name" value="S-adenosyl-L-methionine-dependent methyltransferases"/>
    <property type="match status" value="1"/>
</dbReference>
<evidence type="ECO:0000259" key="6">
    <source>
        <dbReference type="Pfam" id="PF08100"/>
    </source>
</evidence>
<evidence type="ECO:0000313" key="8">
    <source>
        <dbReference type="Proteomes" id="UP000605361"/>
    </source>
</evidence>
<dbReference type="PANTHER" id="PTHR43712">
    <property type="entry name" value="PUTATIVE (AFU_ORTHOLOGUE AFUA_4G14580)-RELATED"/>
    <property type="match status" value="1"/>
</dbReference>
<dbReference type="Pfam" id="PF00891">
    <property type="entry name" value="Methyltransf_2"/>
    <property type="match status" value="1"/>
</dbReference>
<comment type="caution">
    <text evidence="7">The sequence shown here is derived from an EMBL/GenBank/DDBJ whole genome shotgun (WGS) entry which is preliminary data.</text>
</comment>
<feature type="domain" description="O-methyltransferase dimerisation" evidence="6">
    <location>
        <begin position="13"/>
        <end position="82"/>
    </location>
</feature>
<dbReference type="PIRSF" id="PIRSF005739">
    <property type="entry name" value="O-mtase"/>
    <property type="match status" value="1"/>
</dbReference>
<dbReference type="GO" id="GO:0046983">
    <property type="term" value="F:protein dimerization activity"/>
    <property type="evidence" value="ECO:0007669"/>
    <property type="project" value="InterPro"/>
</dbReference>
<dbReference type="InterPro" id="IPR016461">
    <property type="entry name" value="COMT-like"/>
</dbReference>
<proteinExistence type="predicted"/>
<reference evidence="7" key="1">
    <citation type="submission" date="2020-11" db="EMBL/GenBank/DDBJ databases">
        <title>Whole-genome analyses of Nonomuraea sp. K274.</title>
        <authorList>
            <person name="Veyisoglu A."/>
        </authorList>
    </citation>
    <scope>NUCLEOTIDE SEQUENCE</scope>
    <source>
        <strain evidence="7">K274</strain>
    </source>
</reference>
<evidence type="ECO:0000256" key="4">
    <source>
        <dbReference type="PIRSR" id="PIRSR005739-1"/>
    </source>
</evidence>
<dbReference type="PANTHER" id="PTHR43712:SF2">
    <property type="entry name" value="O-METHYLTRANSFERASE CICE"/>
    <property type="match status" value="1"/>
</dbReference>
<dbReference type="Pfam" id="PF08100">
    <property type="entry name" value="Dimerisation"/>
    <property type="match status" value="1"/>
</dbReference>
<dbReference type="EMBL" id="JADOGI010000001">
    <property type="protein sequence ID" value="MBF8184158.1"/>
    <property type="molecule type" value="Genomic_DNA"/>
</dbReference>
<dbReference type="PROSITE" id="PS51683">
    <property type="entry name" value="SAM_OMT_II"/>
    <property type="match status" value="1"/>
</dbReference>
<dbReference type="InterPro" id="IPR012967">
    <property type="entry name" value="COMT_dimerisation"/>
</dbReference>
<feature type="domain" description="O-methyltransferase C-terminal" evidence="5">
    <location>
        <begin position="108"/>
        <end position="313"/>
    </location>
</feature>
<gene>
    <name evidence="7" type="ORF">ITP53_00025</name>
</gene>
<dbReference type="Gene3D" id="1.10.10.10">
    <property type="entry name" value="Winged helix-like DNA-binding domain superfamily/Winged helix DNA-binding domain"/>
    <property type="match status" value="1"/>
</dbReference>
<dbReference type="InterPro" id="IPR036390">
    <property type="entry name" value="WH_DNA-bd_sf"/>
</dbReference>
<sequence length="339" mass="35437">MDPMRTMLAATDLVTPMAVRVAATLRVADHMAAGTTSAAGLADAAGADAAALTRLLRYLVARGIFSEPAPGRFGLNPAAELLRDGRPDRLRDWLDLTGPIGRADLAFGSLLDVVRTGKPGYPMTHGQGFWDDLAADPALAGAYDTMMGGKRDWAATRLAALDWGRSRHVVDVGGGNGTLLSCVLAAHPHLRGTVVDRPASAAAAGAVLAAGGVADRGEFRAGDFFEPLPVRGADTYLLSSIVHDWDDSAAVAILRRCAEAAGPGGRVLLCELVSGGGRDQRAVTQMDLCMLVYFGGRERTEAEFAALAGQAGLELRSVTPLPPREWGNSLIECVPASVE</sequence>
<organism evidence="7 8">
    <name type="scientific">Nonomuraea cypriaca</name>
    <dbReference type="NCBI Taxonomy" id="1187855"/>
    <lineage>
        <taxon>Bacteria</taxon>
        <taxon>Bacillati</taxon>
        <taxon>Actinomycetota</taxon>
        <taxon>Actinomycetes</taxon>
        <taxon>Streptosporangiales</taxon>
        <taxon>Streptosporangiaceae</taxon>
        <taxon>Nonomuraea</taxon>
    </lineage>
</organism>
<dbReference type="Gene3D" id="3.40.50.150">
    <property type="entry name" value="Vaccinia Virus protein VP39"/>
    <property type="match status" value="1"/>
</dbReference>
<dbReference type="CDD" id="cd02440">
    <property type="entry name" value="AdoMet_MTases"/>
    <property type="match status" value="1"/>
</dbReference>
<evidence type="ECO:0000313" key="7">
    <source>
        <dbReference type="EMBL" id="MBF8184158.1"/>
    </source>
</evidence>
<dbReference type="InterPro" id="IPR036388">
    <property type="entry name" value="WH-like_DNA-bd_sf"/>
</dbReference>
<dbReference type="RefSeq" id="WP_195893151.1">
    <property type="nucleotide sequence ID" value="NZ_JADOGI010000001.1"/>
</dbReference>
<dbReference type="AlphaFoldDB" id="A0A931A4X9"/>
<keyword evidence="1 7" id="KW-0489">Methyltransferase</keyword>
<evidence type="ECO:0000256" key="3">
    <source>
        <dbReference type="ARBA" id="ARBA00022691"/>
    </source>
</evidence>